<dbReference type="Proteomes" id="UP000215027">
    <property type="component" value="Chromosome I"/>
</dbReference>
<dbReference type="EMBL" id="LN890655">
    <property type="protein sequence ID" value="CUS04708.2"/>
    <property type="molecule type" value="Genomic_DNA"/>
</dbReference>
<protein>
    <recommendedName>
        <fullName evidence="3">Ribbon-helix-helix protein CopG domain-containing protein</fullName>
    </recommendedName>
</protein>
<dbReference type="KEGG" id="pbf:CFX0092_A2830"/>
<evidence type="ECO:0008006" key="3">
    <source>
        <dbReference type="Google" id="ProtNLM"/>
    </source>
</evidence>
<evidence type="ECO:0000313" key="2">
    <source>
        <dbReference type="Proteomes" id="UP000215027"/>
    </source>
</evidence>
<keyword evidence="2" id="KW-1185">Reference proteome</keyword>
<evidence type="ECO:0000313" key="1">
    <source>
        <dbReference type="EMBL" id="CUS04708.2"/>
    </source>
</evidence>
<proteinExistence type="predicted"/>
<reference evidence="1" key="1">
    <citation type="submission" date="2016-01" db="EMBL/GenBank/DDBJ databases">
        <authorList>
            <person name="Mcilroy J.S."/>
            <person name="Karst M S."/>
            <person name="Albertsen M."/>
        </authorList>
    </citation>
    <scope>NUCLEOTIDE SEQUENCE</scope>
    <source>
        <strain evidence="1">Cfx-K</strain>
    </source>
</reference>
<dbReference type="OrthoDB" id="2970764at2"/>
<gene>
    <name evidence="1" type="ORF">CFX0092_A2830</name>
</gene>
<dbReference type="RefSeq" id="WP_095044005.1">
    <property type="nucleotide sequence ID" value="NZ_LN890655.1"/>
</dbReference>
<accession>A0A160T645</accession>
<sequence length="99" mass="12074">MTVMIRKQIYIPRRQDILIKRLSQTRGISEAEVIRQAIEHEISGSMKQPLPNNDVWAELMQAVEEVRQRWDGQREPIRWTREEIYAEREDRWLKNREDE</sequence>
<organism evidence="1 2">
    <name type="scientific">Candidatus Promineifilum breve</name>
    <dbReference type="NCBI Taxonomy" id="1806508"/>
    <lineage>
        <taxon>Bacteria</taxon>
        <taxon>Bacillati</taxon>
        <taxon>Chloroflexota</taxon>
        <taxon>Ardenticatenia</taxon>
        <taxon>Candidatus Promineifilales</taxon>
        <taxon>Candidatus Promineifilaceae</taxon>
        <taxon>Candidatus Promineifilum</taxon>
    </lineage>
</organism>
<name>A0A160T645_9CHLR</name>
<dbReference type="AlphaFoldDB" id="A0A160T645"/>